<evidence type="ECO:0000256" key="5">
    <source>
        <dbReference type="ARBA" id="ARBA00022824"/>
    </source>
</evidence>
<feature type="topological domain" description="Cytoplasmic" evidence="9">
    <location>
        <begin position="171"/>
        <end position="212"/>
    </location>
</feature>
<evidence type="ECO:0000256" key="7">
    <source>
        <dbReference type="ARBA" id="ARBA00023054"/>
    </source>
</evidence>
<feature type="signal peptide" evidence="11">
    <location>
        <begin position="1"/>
        <end position="19"/>
    </location>
</feature>
<feature type="chain" id="PRO_5009129546" evidence="11">
    <location>
        <begin position="20"/>
        <end position="212"/>
    </location>
</feature>
<reference evidence="12 13" key="1">
    <citation type="submission" date="2016-06" db="EMBL/GenBank/DDBJ databases">
        <title>Evolution of pathogenesis and genome organization in the Tremellales.</title>
        <authorList>
            <person name="Cuomo C."/>
            <person name="Litvintseva A."/>
            <person name="Heitman J."/>
            <person name="Chen Y."/>
            <person name="Sun S."/>
            <person name="Springer D."/>
            <person name="Dromer F."/>
            <person name="Young S."/>
            <person name="Zeng Q."/>
            <person name="Chapman S."/>
            <person name="Gujja S."/>
            <person name="Saif S."/>
            <person name="Birren B."/>
        </authorList>
    </citation>
    <scope>NUCLEOTIDE SEQUENCE [LARGE SCALE GENOMIC DNA]</scope>
    <source>
        <strain evidence="12 13">CBS 6039</strain>
    </source>
</reference>
<evidence type="ECO:0000256" key="1">
    <source>
        <dbReference type="ARBA" id="ARBA00004477"/>
    </source>
</evidence>
<feature type="topological domain" description="Lumenal" evidence="9">
    <location>
        <begin position="1"/>
        <end position="4"/>
    </location>
</feature>
<dbReference type="GeneID" id="30153026"/>
<keyword evidence="3 9" id="KW-0813">Transport</keyword>
<dbReference type="STRING" id="1295533.A0A1E3I4P1"/>
<comment type="caution">
    <text evidence="9">Lacks conserved residue(s) required for the propagation of feature annotation.</text>
</comment>
<dbReference type="PANTHER" id="PTHR42650">
    <property type="entry name" value="TAIL-ANCHORED PROTEIN INSERTION RECEPTOR WRB"/>
    <property type="match status" value="1"/>
</dbReference>
<dbReference type="GO" id="GO:0071816">
    <property type="term" value="P:tail-anchored membrane protein insertion into ER membrane"/>
    <property type="evidence" value="ECO:0007669"/>
    <property type="project" value="InterPro"/>
</dbReference>
<keyword evidence="11" id="KW-0732">Signal</keyword>
<evidence type="ECO:0000256" key="6">
    <source>
        <dbReference type="ARBA" id="ARBA00022989"/>
    </source>
</evidence>
<comment type="subcellular location">
    <subcellularLocation>
        <location evidence="1">Endoplasmic reticulum membrane</location>
        <topology evidence="1">Multi-pass membrane protein</topology>
    </subcellularLocation>
</comment>
<evidence type="ECO:0000256" key="8">
    <source>
        <dbReference type="ARBA" id="ARBA00023136"/>
    </source>
</evidence>
<evidence type="ECO:0000256" key="11">
    <source>
        <dbReference type="SAM" id="SignalP"/>
    </source>
</evidence>
<dbReference type="GO" id="GO:0005789">
    <property type="term" value="C:endoplasmic reticulum membrane"/>
    <property type="evidence" value="ECO:0007669"/>
    <property type="project" value="UniProtKB-SubCell"/>
</dbReference>
<evidence type="ECO:0000256" key="3">
    <source>
        <dbReference type="ARBA" id="ARBA00022448"/>
    </source>
</evidence>
<dbReference type="OrthoDB" id="69461at2759"/>
<dbReference type="InterPro" id="IPR028945">
    <property type="entry name" value="Get1"/>
</dbReference>
<keyword evidence="7" id="KW-0175">Coiled coil</keyword>
<organism evidence="12 13">
    <name type="scientific">Cryptococcus amylolentus CBS 6039</name>
    <dbReference type="NCBI Taxonomy" id="1295533"/>
    <lineage>
        <taxon>Eukaryota</taxon>
        <taxon>Fungi</taxon>
        <taxon>Dikarya</taxon>
        <taxon>Basidiomycota</taxon>
        <taxon>Agaricomycotina</taxon>
        <taxon>Tremellomycetes</taxon>
        <taxon>Tremellales</taxon>
        <taxon>Cryptococcaceae</taxon>
        <taxon>Cryptococcus</taxon>
    </lineage>
</organism>
<keyword evidence="13" id="KW-1185">Reference proteome</keyword>
<dbReference type="Proteomes" id="UP000094065">
    <property type="component" value="Unassembled WGS sequence"/>
</dbReference>
<dbReference type="PANTHER" id="PTHR42650:SF1">
    <property type="entry name" value="GUIDED ENTRY OF TAIL-ANCHORED PROTEINS FACTOR 1"/>
    <property type="match status" value="1"/>
</dbReference>
<dbReference type="HAMAP" id="MF_03113">
    <property type="entry name" value="Get1"/>
    <property type="match status" value="1"/>
</dbReference>
<evidence type="ECO:0000313" key="12">
    <source>
        <dbReference type="EMBL" id="ODN83614.1"/>
    </source>
</evidence>
<dbReference type="GO" id="GO:0043495">
    <property type="term" value="F:protein-membrane adaptor activity"/>
    <property type="evidence" value="ECO:0007669"/>
    <property type="project" value="TreeGrafter"/>
</dbReference>
<keyword evidence="4 9" id="KW-0812">Transmembrane</keyword>
<comment type="caution">
    <text evidence="12">The sequence shown here is derived from an EMBL/GenBank/DDBJ whole genome shotgun (WGS) entry which is preliminary data.</text>
</comment>
<sequence length="212" mass="23817">MLNLALLIFLAVFFTQVVSWVGKSVLQEIAFAAYSKIVLSSTARKQRALRKQVLEDKAELGRTSSQDQFAKWAKIRRRLDKGMADLEKINTTLQTSRSSFTSRFSWLLWLLTTGAQFVLVWWFRKQPVFWIPEGWVPYPVAWVLSFPSAPLGAVSSGAWGAVCKKVLTTVKEVVQGLLEPTPAKAPVPNAPFAAEKQEAKIEPLSIEHEKLD</sequence>
<accession>A0A1E3I4P1</accession>
<dbReference type="AlphaFoldDB" id="A0A1E3I4P1"/>
<feature type="transmembrane region" description="Helical" evidence="10">
    <location>
        <begin position="104"/>
        <end position="123"/>
    </location>
</feature>
<keyword evidence="5 9" id="KW-0256">Endoplasmic reticulum</keyword>
<gene>
    <name evidence="9" type="primary">GET1</name>
    <name evidence="12" type="ORF">L202_01717</name>
</gene>
<comment type="similarity">
    <text evidence="2 9">Belongs to the WRB/GET1 family.</text>
</comment>
<dbReference type="Pfam" id="PF04420">
    <property type="entry name" value="CHD5"/>
    <property type="match status" value="1"/>
</dbReference>
<name>A0A1E3I4P1_9TREE</name>
<keyword evidence="8 9" id="KW-0472">Membrane</keyword>
<proteinExistence type="inferred from homology"/>
<evidence type="ECO:0000256" key="10">
    <source>
        <dbReference type="SAM" id="Phobius"/>
    </source>
</evidence>
<evidence type="ECO:0000313" key="13">
    <source>
        <dbReference type="Proteomes" id="UP000094065"/>
    </source>
</evidence>
<dbReference type="GO" id="GO:0043529">
    <property type="term" value="C:GET complex"/>
    <property type="evidence" value="ECO:0007669"/>
    <property type="project" value="InterPro"/>
</dbReference>
<dbReference type="Gene3D" id="1.10.287.660">
    <property type="entry name" value="Helix hairpin bin"/>
    <property type="match status" value="1"/>
</dbReference>
<evidence type="ECO:0000256" key="2">
    <source>
        <dbReference type="ARBA" id="ARBA00010799"/>
    </source>
</evidence>
<protein>
    <submittedName>
        <fullName evidence="12">Protein GET1</fullName>
    </submittedName>
</protein>
<evidence type="ECO:0000256" key="9">
    <source>
        <dbReference type="HAMAP-Rule" id="MF_03113"/>
    </source>
</evidence>
<dbReference type="RefSeq" id="XP_018997614.1">
    <property type="nucleotide sequence ID" value="XM_019135187.1"/>
</dbReference>
<evidence type="ECO:0000256" key="4">
    <source>
        <dbReference type="ARBA" id="ARBA00022692"/>
    </source>
</evidence>
<dbReference type="FunFam" id="1.10.287.660:FF:000006">
    <property type="entry name" value="Protein GET1"/>
    <property type="match status" value="1"/>
</dbReference>
<dbReference type="InterPro" id="IPR029012">
    <property type="entry name" value="Helix_hairpin_bin_sf"/>
</dbReference>
<dbReference type="EMBL" id="AWGJ01000002">
    <property type="protein sequence ID" value="ODN83614.1"/>
    <property type="molecule type" value="Genomic_DNA"/>
</dbReference>
<keyword evidence="6 9" id="KW-1133">Transmembrane helix</keyword>
<dbReference type="InterPro" id="IPR027538">
    <property type="entry name" value="Get1_fungi"/>
</dbReference>